<feature type="transmembrane region" description="Helical" evidence="1">
    <location>
        <begin position="179"/>
        <end position="206"/>
    </location>
</feature>
<feature type="transmembrane region" description="Helical" evidence="1">
    <location>
        <begin position="75"/>
        <end position="92"/>
    </location>
</feature>
<accession>A0A328UJU2</accession>
<feature type="transmembrane region" description="Helical" evidence="1">
    <location>
        <begin position="98"/>
        <end position="122"/>
    </location>
</feature>
<dbReference type="Pfam" id="PF12822">
    <property type="entry name" value="ECF_trnsprt"/>
    <property type="match status" value="1"/>
</dbReference>
<dbReference type="GO" id="GO:0022857">
    <property type="term" value="F:transmembrane transporter activity"/>
    <property type="evidence" value="ECO:0007669"/>
    <property type="project" value="InterPro"/>
</dbReference>
<keyword evidence="3" id="KW-1185">Reference proteome</keyword>
<evidence type="ECO:0000313" key="3">
    <source>
        <dbReference type="Proteomes" id="UP000249377"/>
    </source>
</evidence>
<dbReference type="Proteomes" id="UP000249377">
    <property type="component" value="Unassembled WGS sequence"/>
</dbReference>
<keyword evidence="1" id="KW-0472">Membrane</keyword>
<name>A0A328UJU2_9FIRM</name>
<feature type="transmembrane region" description="Helical" evidence="1">
    <location>
        <begin position="134"/>
        <end position="159"/>
    </location>
</feature>
<evidence type="ECO:0000313" key="2">
    <source>
        <dbReference type="EMBL" id="RAQ30254.1"/>
    </source>
</evidence>
<keyword evidence="1" id="KW-1133">Transmembrane helix</keyword>
<proteinExistence type="predicted"/>
<dbReference type="Gene3D" id="1.10.1760.20">
    <property type="match status" value="1"/>
</dbReference>
<comment type="caution">
    <text evidence="2">The sequence shown here is derived from an EMBL/GenBank/DDBJ whole genome shotgun (WGS) entry which is preliminary data.</text>
</comment>
<feature type="transmembrane region" description="Helical" evidence="1">
    <location>
        <begin position="42"/>
        <end position="68"/>
    </location>
</feature>
<sequence>MNKRVVRYRDFVLLALFTAIIFVLGMTPLGMIPLGLIKATSVHIPVIIGALVLGPKYGAVLGGVFGLVSLISNTVQPAALSFAFSPVIPVYGTSSGSWLSLIICFVPRVLVGVLPYYVFKLVQKLFQNHDKAEYLSCGIAGVVGAVVNTGLVMSLIYFLFKDAYATMKEVPVDAVAGVIMGVVLTNGVAEAIIAGVLVSVIGKVLLNLKRKQKA</sequence>
<feature type="transmembrane region" description="Helical" evidence="1">
    <location>
        <begin position="12"/>
        <end position="36"/>
    </location>
</feature>
<organism evidence="2 3">
    <name type="scientific">Hydrogeniiclostridium mannosilyticum</name>
    <dbReference type="NCBI Taxonomy" id="2764322"/>
    <lineage>
        <taxon>Bacteria</taxon>
        <taxon>Bacillati</taxon>
        <taxon>Bacillota</taxon>
        <taxon>Clostridia</taxon>
        <taxon>Eubacteriales</taxon>
        <taxon>Acutalibacteraceae</taxon>
        <taxon>Hydrogeniiclostridium</taxon>
    </lineage>
</organism>
<reference evidence="2 3" key="1">
    <citation type="submission" date="2018-06" db="EMBL/GenBank/DDBJ databases">
        <title>Noncontiguous genome sequence of Ruminococcaceae bacterium ASD2818.</title>
        <authorList>
            <person name="Chaplin A.V."/>
            <person name="Sokolova S.R."/>
            <person name="Kochetkova T.O."/>
            <person name="Goltsov A.Y."/>
            <person name="Trofimov D.Y."/>
            <person name="Efimov B.A."/>
        </authorList>
    </citation>
    <scope>NUCLEOTIDE SEQUENCE [LARGE SCALE GENOMIC DNA]</scope>
    <source>
        <strain evidence="2 3">ASD2818</strain>
    </source>
</reference>
<evidence type="ECO:0000256" key="1">
    <source>
        <dbReference type="SAM" id="Phobius"/>
    </source>
</evidence>
<keyword evidence="1" id="KW-0812">Transmembrane</keyword>
<dbReference type="AlphaFoldDB" id="A0A328UJU2"/>
<dbReference type="InterPro" id="IPR024529">
    <property type="entry name" value="ECF_trnsprt_substrate-spec"/>
</dbReference>
<dbReference type="EMBL" id="QLYR01000001">
    <property type="protein sequence ID" value="RAQ30254.1"/>
    <property type="molecule type" value="Genomic_DNA"/>
</dbReference>
<gene>
    <name evidence="2" type="ORF">DPQ25_01740</name>
</gene>
<protein>
    <submittedName>
        <fullName evidence="2">ECF transporter S component</fullName>
    </submittedName>
</protein>
<dbReference type="RefSeq" id="WP_112331451.1">
    <property type="nucleotide sequence ID" value="NZ_JBKYJQ010000004.1"/>
</dbReference>